<name>A0AA38P8C7_9AGAR</name>
<accession>A0AA38P8C7</accession>
<dbReference type="InterPro" id="IPR054256">
    <property type="entry name" value="DUF6987"/>
</dbReference>
<evidence type="ECO:0000313" key="3">
    <source>
        <dbReference type="Proteomes" id="UP001163846"/>
    </source>
</evidence>
<organism evidence="2 3">
    <name type="scientific">Lentinula raphanica</name>
    <dbReference type="NCBI Taxonomy" id="153919"/>
    <lineage>
        <taxon>Eukaryota</taxon>
        <taxon>Fungi</taxon>
        <taxon>Dikarya</taxon>
        <taxon>Basidiomycota</taxon>
        <taxon>Agaricomycotina</taxon>
        <taxon>Agaricomycetes</taxon>
        <taxon>Agaricomycetidae</taxon>
        <taxon>Agaricales</taxon>
        <taxon>Marasmiineae</taxon>
        <taxon>Omphalotaceae</taxon>
        <taxon>Lentinula</taxon>
    </lineage>
</organism>
<comment type="caution">
    <text evidence="2">The sequence shown here is derived from an EMBL/GenBank/DDBJ whole genome shotgun (WGS) entry which is preliminary data.</text>
</comment>
<dbReference type="EMBL" id="MU806196">
    <property type="protein sequence ID" value="KAJ3838194.1"/>
    <property type="molecule type" value="Genomic_DNA"/>
</dbReference>
<protein>
    <recommendedName>
        <fullName evidence="1">DUF6987 domain-containing protein</fullName>
    </recommendedName>
</protein>
<evidence type="ECO:0000259" key="1">
    <source>
        <dbReference type="Pfam" id="PF22485"/>
    </source>
</evidence>
<dbReference type="PANTHER" id="PTHR39461">
    <property type="entry name" value="LEA DOMAIN PROTEIN (AFU_ORTHOLOGUE AFUA_8G04920)"/>
    <property type="match status" value="1"/>
</dbReference>
<feature type="domain" description="DUF6987" evidence="1">
    <location>
        <begin position="86"/>
        <end position="173"/>
    </location>
</feature>
<evidence type="ECO:0000313" key="2">
    <source>
        <dbReference type="EMBL" id="KAJ3838194.1"/>
    </source>
</evidence>
<dbReference type="Pfam" id="PF22485">
    <property type="entry name" value="DUF6987"/>
    <property type="match status" value="1"/>
</dbReference>
<keyword evidence="3" id="KW-1185">Reference proteome</keyword>
<reference evidence="2" key="1">
    <citation type="submission" date="2022-08" db="EMBL/GenBank/DDBJ databases">
        <authorList>
            <consortium name="DOE Joint Genome Institute"/>
            <person name="Min B."/>
            <person name="Riley R."/>
            <person name="Sierra-Patev S."/>
            <person name="Naranjo-Ortiz M."/>
            <person name="Looney B."/>
            <person name="Konkel Z."/>
            <person name="Slot J.C."/>
            <person name="Sakamoto Y."/>
            <person name="Steenwyk J.L."/>
            <person name="Rokas A."/>
            <person name="Carro J."/>
            <person name="Camarero S."/>
            <person name="Ferreira P."/>
            <person name="Molpeceres G."/>
            <person name="Ruiz-Duenas F.J."/>
            <person name="Serrano A."/>
            <person name="Henrissat B."/>
            <person name="Drula E."/>
            <person name="Hughes K.W."/>
            <person name="Mata J.L."/>
            <person name="Ishikawa N.K."/>
            <person name="Vargas-Isla R."/>
            <person name="Ushijima S."/>
            <person name="Smith C.A."/>
            <person name="Ahrendt S."/>
            <person name="Andreopoulos W."/>
            <person name="He G."/>
            <person name="Labutti K."/>
            <person name="Lipzen A."/>
            <person name="Ng V."/>
            <person name="Sandor L."/>
            <person name="Barry K."/>
            <person name="Martinez A.T."/>
            <person name="Xiao Y."/>
            <person name="Gibbons J.G."/>
            <person name="Terashima K."/>
            <person name="Hibbett D.S."/>
            <person name="Grigoriev I.V."/>
        </authorList>
    </citation>
    <scope>NUCLEOTIDE SEQUENCE</scope>
    <source>
        <strain evidence="2">TFB9207</strain>
    </source>
</reference>
<dbReference type="Proteomes" id="UP001163846">
    <property type="component" value="Unassembled WGS sequence"/>
</dbReference>
<dbReference type="AlphaFoldDB" id="A0AA38P8C7"/>
<gene>
    <name evidence="2" type="ORF">F5878DRAFT_642167</name>
</gene>
<proteinExistence type="predicted"/>
<sequence>MIFKPYAITASLQTTGVSVSLRTGYAGRLSYRQWWLLGSGEVEEEGLTRDHHSNLDTENRVEIGGDWPPLQDLDLVVDSSMPLLNDLLQQVRPLLQQVEKIMDECQGMMKGADPENKISSRAKRHQEAHRASPEEQNMIEEVGGTIEWARDKLDSFPKAKRDLGSLVGLDEPIVGDDISHQLVMVQHLLESHPDGERAYKRDTNGFTGHLAIHLSPSLCPLNEGDQQEARDRLQKCYHSELCDLGRWVRLRRLWTCLCCGPVVDQLQSRLINIQSLETQTSRALGPYPLIENENCFYGTAAPTTCDIGYYRPEASNFEGIDSFAVLKYLHEWVKNASGSVEDWCWNLVFVVPNLEIETFWRTYQTKYMALDFPLHPTGTCHSPLLRPSTRRSNGLMNSRKLLTKCFNVTSTDPPILRVITRTYDDPSGSRMGLNGWTMKERWDGLLILGLT</sequence>
<dbReference type="PANTHER" id="PTHR39461:SF1">
    <property type="entry name" value="LEA DOMAIN PROTEIN (AFU_ORTHOLOGUE AFUA_8G04920)"/>
    <property type="match status" value="1"/>
</dbReference>